<dbReference type="Pfam" id="PF16212">
    <property type="entry name" value="PhoLip_ATPase_C"/>
    <property type="match status" value="1"/>
</dbReference>
<reference evidence="3 4" key="1">
    <citation type="submission" date="2024-02" db="EMBL/GenBank/DDBJ databases">
        <authorList>
            <person name="Chen Y."/>
            <person name="Shah S."/>
            <person name="Dougan E. K."/>
            <person name="Thang M."/>
            <person name="Chan C."/>
        </authorList>
    </citation>
    <scope>NUCLEOTIDE SEQUENCE [LARGE SCALE GENOMIC DNA]</scope>
</reference>
<sequence>MVCIYTFYKNQVNVLITILSCAVNAFSGANVVNPWLMQCYNLLHCHLPIFIYGILDRCLQIASNLRIVFKRSLPEDFCLF</sequence>
<evidence type="ECO:0000313" key="3">
    <source>
        <dbReference type="EMBL" id="CAK9092639.1"/>
    </source>
</evidence>
<feature type="domain" description="P-type ATPase C-terminal" evidence="2">
    <location>
        <begin position="2"/>
        <end position="61"/>
    </location>
</feature>
<protein>
    <submittedName>
        <fullName evidence="3">Phospholipid-transporting ATPase IB (ATPase class I type 8A member 2) (ML-1) (P4-ATPase flippase complex alpha subunit ATP8A2)</fullName>
    </submittedName>
</protein>
<keyword evidence="1" id="KW-0472">Membrane</keyword>
<dbReference type="Proteomes" id="UP001642464">
    <property type="component" value="Unassembled WGS sequence"/>
</dbReference>
<evidence type="ECO:0000313" key="4">
    <source>
        <dbReference type="Proteomes" id="UP001642464"/>
    </source>
</evidence>
<organism evidence="3 4">
    <name type="scientific">Durusdinium trenchii</name>
    <dbReference type="NCBI Taxonomy" id="1381693"/>
    <lineage>
        <taxon>Eukaryota</taxon>
        <taxon>Sar</taxon>
        <taxon>Alveolata</taxon>
        <taxon>Dinophyceae</taxon>
        <taxon>Suessiales</taxon>
        <taxon>Symbiodiniaceae</taxon>
        <taxon>Durusdinium</taxon>
    </lineage>
</organism>
<dbReference type="EMBL" id="CAXAMM010040350">
    <property type="protein sequence ID" value="CAK9092639.1"/>
    <property type="molecule type" value="Genomic_DNA"/>
</dbReference>
<proteinExistence type="predicted"/>
<keyword evidence="1" id="KW-0812">Transmembrane</keyword>
<dbReference type="InterPro" id="IPR032630">
    <property type="entry name" value="P_typ_ATPase_c"/>
</dbReference>
<name>A0ABP0QWI2_9DINO</name>
<gene>
    <name evidence="3" type="ORF">SCF082_LOCUS43593</name>
</gene>
<evidence type="ECO:0000256" key="1">
    <source>
        <dbReference type="SAM" id="Phobius"/>
    </source>
</evidence>
<comment type="caution">
    <text evidence="3">The sequence shown here is derived from an EMBL/GenBank/DDBJ whole genome shotgun (WGS) entry which is preliminary data.</text>
</comment>
<keyword evidence="1" id="KW-1133">Transmembrane helix</keyword>
<feature type="transmembrane region" description="Helical" evidence="1">
    <location>
        <begin position="12"/>
        <end position="29"/>
    </location>
</feature>
<evidence type="ECO:0000259" key="2">
    <source>
        <dbReference type="Pfam" id="PF16212"/>
    </source>
</evidence>
<keyword evidence="4" id="KW-1185">Reference proteome</keyword>
<accession>A0ABP0QWI2</accession>